<proteinExistence type="predicted"/>
<dbReference type="eggNOG" id="COG0515">
    <property type="taxonomic scope" value="Bacteria"/>
</dbReference>
<dbReference type="NCBIfam" id="NF041121">
    <property type="entry name" value="SAV_2336_NTERM"/>
    <property type="match status" value="1"/>
</dbReference>
<feature type="compositionally biased region" description="Low complexity" evidence="2">
    <location>
        <begin position="103"/>
        <end position="123"/>
    </location>
</feature>
<evidence type="ECO:0000313" key="4">
    <source>
        <dbReference type="Proteomes" id="UP000000377"/>
    </source>
</evidence>
<feature type="compositionally biased region" description="Low complexity" evidence="2">
    <location>
        <begin position="54"/>
        <end position="65"/>
    </location>
</feature>
<dbReference type="Gene3D" id="1.10.510.10">
    <property type="entry name" value="Transferase(Phosphotransferase) domain 1"/>
    <property type="match status" value="2"/>
</dbReference>
<dbReference type="PATRIC" id="fig|749414.3.peg.2951"/>
<accession>D7C2U1</accession>
<dbReference type="STRING" id="749414.SBI_02853"/>
<feature type="region of interest" description="Disordered" evidence="2">
    <location>
        <begin position="401"/>
        <end position="428"/>
    </location>
</feature>
<dbReference type="EMBL" id="CP002047">
    <property type="protein sequence ID" value="ADI05974.1"/>
    <property type="molecule type" value="Genomic_DNA"/>
</dbReference>
<dbReference type="InterPro" id="IPR047738">
    <property type="entry name" value="SAV_2336-like_N"/>
</dbReference>
<organism evidence="3 4">
    <name type="scientific">Streptomyces bingchenggensis (strain BCW-1)</name>
    <dbReference type="NCBI Taxonomy" id="749414"/>
    <lineage>
        <taxon>Bacteria</taxon>
        <taxon>Bacillati</taxon>
        <taxon>Actinomycetota</taxon>
        <taxon>Actinomycetes</taxon>
        <taxon>Kitasatosporales</taxon>
        <taxon>Streptomycetaceae</taxon>
        <taxon>Streptomyces</taxon>
    </lineage>
</organism>
<reference evidence="3 4" key="1">
    <citation type="journal article" date="2010" name="J. Bacteriol.">
        <title>Genome sequence of the milbemycin-producing bacterium Streptomyces bingchenggensis.</title>
        <authorList>
            <person name="Wang X.J."/>
            <person name="Yan Y.J."/>
            <person name="Zhang B."/>
            <person name="An J."/>
            <person name="Wang J.J."/>
            <person name="Tian J."/>
            <person name="Jiang L."/>
            <person name="Chen Y.H."/>
            <person name="Huang S.X."/>
            <person name="Yin M."/>
            <person name="Zhang J."/>
            <person name="Gao A.L."/>
            <person name="Liu C.X."/>
            <person name="Zhu Z.X."/>
            <person name="Xiang W.S."/>
        </authorList>
    </citation>
    <scope>NUCLEOTIDE SEQUENCE [LARGE SCALE GENOMIC DNA]</scope>
    <source>
        <strain evidence="3 4">BCW-1</strain>
    </source>
</reference>
<name>D7C2U1_STRBB</name>
<dbReference type="Proteomes" id="UP000000377">
    <property type="component" value="Chromosome"/>
</dbReference>
<dbReference type="SUPFAM" id="SSF56112">
    <property type="entry name" value="Protein kinase-like (PK-like)"/>
    <property type="match status" value="2"/>
</dbReference>
<dbReference type="PANTHER" id="PTHR13037:SF24">
    <property type="entry name" value="POLYCOMB PROTEIN PCL-RELATED"/>
    <property type="match status" value="1"/>
</dbReference>
<feature type="region of interest" description="Disordered" evidence="2">
    <location>
        <begin position="54"/>
        <end position="151"/>
    </location>
</feature>
<dbReference type="PANTHER" id="PTHR13037">
    <property type="entry name" value="FORMIN"/>
    <property type="match status" value="1"/>
</dbReference>
<evidence type="ECO:0000256" key="1">
    <source>
        <dbReference type="ARBA" id="ARBA00022581"/>
    </source>
</evidence>
<evidence type="ECO:0000256" key="2">
    <source>
        <dbReference type="SAM" id="MobiDB-lite"/>
    </source>
</evidence>
<keyword evidence="1" id="KW-0945">Host-virus interaction</keyword>
<feature type="compositionally biased region" description="Low complexity" evidence="2">
    <location>
        <begin position="72"/>
        <end position="87"/>
    </location>
</feature>
<feature type="compositionally biased region" description="Pro residues" evidence="2">
    <location>
        <begin position="139"/>
        <end position="149"/>
    </location>
</feature>
<dbReference type="eggNOG" id="COG0455">
    <property type="taxonomic scope" value="Bacteria"/>
</dbReference>
<protein>
    <recommendedName>
        <fullName evidence="5">Protein kinase domain-containing protein</fullName>
    </recommendedName>
</protein>
<evidence type="ECO:0000313" key="3">
    <source>
        <dbReference type="EMBL" id="ADI05974.1"/>
    </source>
</evidence>
<gene>
    <name evidence="3" type="ordered locus">SBI_02853</name>
</gene>
<dbReference type="KEGG" id="sbh:SBI_02853"/>
<dbReference type="HOGENOM" id="CLU_003396_0_0_11"/>
<dbReference type="InterPro" id="IPR011009">
    <property type="entry name" value="Kinase-like_dom_sf"/>
</dbReference>
<evidence type="ECO:0008006" key="5">
    <source>
        <dbReference type="Google" id="ProtNLM"/>
    </source>
</evidence>
<dbReference type="Gene3D" id="3.40.50.300">
    <property type="entry name" value="P-loop containing nucleotide triphosphate hydrolases"/>
    <property type="match status" value="1"/>
</dbReference>
<dbReference type="RefSeq" id="WP_014175451.1">
    <property type="nucleotide sequence ID" value="NC_016582.1"/>
</dbReference>
<dbReference type="InterPro" id="IPR027417">
    <property type="entry name" value="P-loop_NTPase"/>
</dbReference>
<sequence>MAGSAAREGRGGGRPGALGRLDDALALLADSGAQLSQEQLLDALWLATRLPAGAAGSAGTAGAGAPLERARTAATSSDATSATSPAPASRPPGPAADRPRPSVPAASPPSQQTPSRQTPSRQSGPIDSTSGLYGAIEAPPTPAAPPPPAARRALPLRVPEAKALRAELSIGRALRPLKQYRSNPLKREVDEVATATALAETGLPDVVTRPARERWLDLALVVDDGMSMLLWRRLAVELRTLLQRAGAFRVVRVLGLHTRGADAPVLRAKPYVPEAPTLPVTAVSDPSGHTLVLVLSDGVGAAWRDGRMSAVLERWAGLGPTAVMHALPPRLWEGSGIRAQRWQVRTRRPGSPGTDWTVTDPVLPPELARFDGLPVPVLEPDAGPLADWARLTASASSTAVLPLLAPPRPPRPRRPAAARSAPARPADDLSRLMRFREAASPEAYRLAAHLAAVAPLPVPVMRLVQTAVEWQADTGHLAEVFLGGLMRPAEPPASAGPGPFPPQQRPFTFADTVQRALLGAVPLPELNQTRELIGRRLKELAGKSPDFPAWLAHPSGADHLPARARPFGTVEQRLAARLGAPPAPPTPPALTRLLTTGRWRPLTPEDPRTIGPYTLRMADPSGFRVTTYIGDEDAYGEQVVIHTAFREHAPHAAEVLRVQAEALRRMDGRYAARLLRQDLDCPTPWIAEEPFVAERLSDIPLSSDADRAFAVARQLADAVRVCAAEGMTHGDLRQGTVYVSDDNELFLTAWSSACIDGVPSPALVGGPRTPEDNVHDLAEILLDLGGGAHFGADSEPYDLSHWRGVWRSVRDVVLACLAPDPGDRPTAREVWEAFERSDPATPPPVPVPEPVAESAPELAREQRAHGWTPLSDQDPRWLGPCALICHIRTHSGTTAYVGQGPNGESAVLRTVNEESGRRGAFAELSTEAEALRRMAGRYAPRLLGQDLEGEPPWIAEELILASDGSPARTLTALLSDGTADGWDARTAAVLGMQVGEAVSICSAKGMVHGHLNTDTVLVADNTVKLIGWQTAVIDRRSRRLTRRLTPEDDVYALGQILLALGGGRPTTREERWLNPLPQNIGTPSGTYASKSVDWTGSRWEGAAWEPLRTLVASCLFNPRRNRPTAGEVSDVFSQVVARTAAQGVRPDAGGQALKHRLIRAPLLLFHRIAVLGLSRGTEAARTAAALSAVFASARPDPVIAVDVSPDTGWLIHRSHRETDTGLRELATLLPGALARAELRRFTSRTPDGLEVLASLAPPDRPIDDQDYRRIMNALSERYPLALTHAAASPGTGEITLPGVLDLADQLVIIWSAESRRRPTNVDATFDWITAQGHAELLRRSIVVITGADNFNPLEHTELVPQGECRAMMAIPYDPHLASGQPLDLGALRPGTLARYRDLAACLAEGFVGAD</sequence>
<keyword evidence="4" id="KW-1185">Reference proteome</keyword>